<evidence type="ECO:0000313" key="2">
    <source>
        <dbReference type="Proteomes" id="UP001595796"/>
    </source>
</evidence>
<sequence>MKSERVLIVAGAIFSFACAVNFSWAQEAEIPPVQYPVLPAQSADANGFVPEGWLIDTRSEGDLNKDGLADLLLVLRDNDPTNVLKNDSFGPPELNTNPRMIAVAFAGGEGKPYLLVLQNHTLIPRHEQSTLDDAFDNTTAPTIARGAFSISLGLFANAGGWDMSNATLTFRYQNGRFELIGFEESTVRRNTGAMTTTSANFSTGKVRLDTGNIENDKTRTVWKTLPRKALLSIDEVGNGLDYYPLPQRPKGVDADPG</sequence>
<keyword evidence="2" id="KW-1185">Reference proteome</keyword>
<dbReference type="RefSeq" id="WP_162799709.1">
    <property type="nucleotide sequence ID" value="NZ_JBHSJF010000003.1"/>
</dbReference>
<dbReference type="Proteomes" id="UP001595796">
    <property type="component" value="Unassembled WGS sequence"/>
</dbReference>
<gene>
    <name evidence="1" type="ORF">ACFPFW_03185</name>
</gene>
<protein>
    <recommendedName>
        <fullName evidence="3">VCBS repeat-containing protein</fullName>
    </recommendedName>
</protein>
<reference evidence="2" key="1">
    <citation type="journal article" date="2019" name="Int. J. Syst. Evol. Microbiol.">
        <title>The Global Catalogue of Microorganisms (GCM) 10K type strain sequencing project: providing services to taxonomists for standard genome sequencing and annotation.</title>
        <authorList>
            <consortium name="The Broad Institute Genomics Platform"/>
            <consortium name="The Broad Institute Genome Sequencing Center for Infectious Disease"/>
            <person name="Wu L."/>
            <person name="Ma J."/>
        </authorList>
    </citation>
    <scope>NUCLEOTIDE SEQUENCE [LARGE SCALE GENOMIC DNA]</scope>
    <source>
        <strain evidence="2">CGMCC 1.16444</strain>
    </source>
</reference>
<accession>A0ABV9YXQ2</accession>
<evidence type="ECO:0008006" key="3">
    <source>
        <dbReference type="Google" id="ProtNLM"/>
    </source>
</evidence>
<organism evidence="1 2">
    <name type="scientific">Flaviflagellibacter deserti</name>
    <dbReference type="NCBI Taxonomy" id="2267266"/>
    <lineage>
        <taxon>Bacteria</taxon>
        <taxon>Pseudomonadati</taxon>
        <taxon>Pseudomonadota</taxon>
        <taxon>Alphaproteobacteria</taxon>
        <taxon>Hyphomicrobiales</taxon>
        <taxon>Flaviflagellibacter</taxon>
    </lineage>
</organism>
<name>A0ABV9YXQ2_9HYPH</name>
<dbReference type="PROSITE" id="PS51257">
    <property type="entry name" value="PROKAR_LIPOPROTEIN"/>
    <property type="match status" value="1"/>
</dbReference>
<proteinExistence type="predicted"/>
<evidence type="ECO:0000313" key="1">
    <source>
        <dbReference type="EMBL" id="MFC5067014.1"/>
    </source>
</evidence>
<comment type="caution">
    <text evidence="1">The sequence shown here is derived from an EMBL/GenBank/DDBJ whole genome shotgun (WGS) entry which is preliminary data.</text>
</comment>
<dbReference type="EMBL" id="JBHSJF010000003">
    <property type="protein sequence ID" value="MFC5067014.1"/>
    <property type="molecule type" value="Genomic_DNA"/>
</dbReference>